<evidence type="ECO:0000259" key="1">
    <source>
        <dbReference type="PROSITE" id="PS50994"/>
    </source>
</evidence>
<dbReference type="InterPro" id="IPR036397">
    <property type="entry name" value="RNaseH_sf"/>
</dbReference>
<dbReference type="PANTHER" id="PTHR46889">
    <property type="entry name" value="TRANSPOSASE INSF FOR INSERTION SEQUENCE IS3B-RELATED"/>
    <property type="match status" value="1"/>
</dbReference>
<dbReference type="AlphaFoldDB" id="A0A5C5TUF8"/>
<evidence type="ECO:0000313" key="3">
    <source>
        <dbReference type="Proteomes" id="UP000320791"/>
    </source>
</evidence>
<dbReference type="PROSITE" id="PS50994">
    <property type="entry name" value="INTEGRASE"/>
    <property type="match status" value="1"/>
</dbReference>
<proteinExistence type="predicted"/>
<dbReference type="GO" id="GO:0015074">
    <property type="term" value="P:DNA integration"/>
    <property type="evidence" value="ECO:0007669"/>
    <property type="project" value="InterPro"/>
</dbReference>
<dbReference type="PANTHER" id="PTHR46889:SF4">
    <property type="entry name" value="TRANSPOSASE INSO FOR INSERTION SEQUENCE ELEMENT IS911B-RELATED"/>
    <property type="match status" value="1"/>
</dbReference>
<dbReference type="SUPFAM" id="SSF53098">
    <property type="entry name" value="Ribonuclease H-like"/>
    <property type="match status" value="1"/>
</dbReference>
<gene>
    <name evidence="2" type="ORF">FRX94_13130</name>
</gene>
<feature type="non-terminal residue" evidence="2">
    <location>
        <position position="1"/>
    </location>
</feature>
<dbReference type="RefSeq" id="WP_146325789.1">
    <property type="nucleotide sequence ID" value="NZ_VOHM01000065.1"/>
</dbReference>
<feature type="domain" description="Integrase catalytic" evidence="1">
    <location>
        <begin position="55"/>
        <end position="221"/>
    </location>
</feature>
<dbReference type="Proteomes" id="UP000320791">
    <property type="component" value="Unassembled WGS sequence"/>
</dbReference>
<dbReference type="InterPro" id="IPR012337">
    <property type="entry name" value="RNaseH-like_sf"/>
</dbReference>
<evidence type="ECO:0000313" key="2">
    <source>
        <dbReference type="EMBL" id="TWT16800.1"/>
    </source>
</evidence>
<reference evidence="2 3" key="1">
    <citation type="submission" date="2019-08" db="EMBL/GenBank/DDBJ databases">
        <authorList>
            <person name="Lei W."/>
        </authorList>
    </citation>
    <scope>NUCLEOTIDE SEQUENCE [LARGE SCALE GENOMIC DNA]</scope>
    <source>
        <strain evidence="2 3">CCUG 58627</strain>
    </source>
</reference>
<dbReference type="OrthoDB" id="52928at2"/>
<keyword evidence="3" id="KW-1185">Reference proteome</keyword>
<protein>
    <submittedName>
        <fullName evidence="2">Transposase family protein</fullName>
    </submittedName>
</protein>
<dbReference type="InterPro" id="IPR001584">
    <property type="entry name" value="Integrase_cat-core"/>
</dbReference>
<organism evidence="2 3">
    <name type="scientific">Corynebacterium canis</name>
    <dbReference type="NCBI Taxonomy" id="679663"/>
    <lineage>
        <taxon>Bacteria</taxon>
        <taxon>Bacillati</taxon>
        <taxon>Actinomycetota</taxon>
        <taxon>Actinomycetes</taxon>
        <taxon>Mycobacteriales</taxon>
        <taxon>Corynebacteriaceae</taxon>
        <taxon>Corynebacterium</taxon>
    </lineage>
</organism>
<name>A0A5C5TUF8_9CORY</name>
<dbReference type="GO" id="GO:0003676">
    <property type="term" value="F:nucleic acid binding"/>
    <property type="evidence" value="ECO:0007669"/>
    <property type="project" value="InterPro"/>
</dbReference>
<dbReference type="Pfam" id="PF00665">
    <property type="entry name" value="rve"/>
    <property type="match status" value="1"/>
</dbReference>
<sequence length="272" mass="30600">QGLSVYKIFFSHVDSEEPLLGSLRTFYRVNNEIKTVPAPLRHGAPRAPQPPRIVTATRPGEVLCWDITWLPGSFMTKGFHLYTVLDLHSRKIVGHTVQLRQDKHIATDLIAQVIAAEQLNHAKVRVLHTDNGAVMTSTQMRQMLDANGVELSLIRPGVSNDNPFEESSHRTLKHHRYALTSYPNIKAAANTMASIIDAYNNHDPHSGLAGFTPQQVYTGEWKPLLKHRKAKEEIYYNTYPQRRPPRSMFQPPPATVGIKIGTPPPTPQNQVQ</sequence>
<dbReference type="InterPro" id="IPR050900">
    <property type="entry name" value="Transposase_IS3/IS150/IS904"/>
</dbReference>
<dbReference type="Gene3D" id="3.30.420.10">
    <property type="entry name" value="Ribonuclease H-like superfamily/Ribonuclease H"/>
    <property type="match status" value="1"/>
</dbReference>
<accession>A0A5C5TUF8</accession>
<comment type="caution">
    <text evidence="2">The sequence shown here is derived from an EMBL/GenBank/DDBJ whole genome shotgun (WGS) entry which is preliminary data.</text>
</comment>
<dbReference type="EMBL" id="VOHM01000065">
    <property type="protein sequence ID" value="TWT16800.1"/>
    <property type="molecule type" value="Genomic_DNA"/>
</dbReference>